<proteinExistence type="predicted"/>
<evidence type="ECO:0000256" key="1">
    <source>
        <dbReference type="SAM" id="Phobius"/>
    </source>
</evidence>
<keyword evidence="2" id="KW-1185">Reference proteome</keyword>
<evidence type="ECO:0000313" key="2">
    <source>
        <dbReference type="Proteomes" id="UP000887575"/>
    </source>
</evidence>
<keyword evidence="1" id="KW-0812">Transmembrane</keyword>
<feature type="transmembrane region" description="Helical" evidence="1">
    <location>
        <begin position="12"/>
        <end position="37"/>
    </location>
</feature>
<dbReference type="PANTHER" id="PTHR22943:SF248">
    <property type="entry name" value="SEVEN TM RECEPTOR"/>
    <property type="match status" value="1"/>
</dbReference>
<dbReference type="WBParaSite" id="MBELARI_LOCUS6153">
    <property type="protein sequence ID" value="MBELARI_LOCUS6153"/>
    <property type="gene ID" value="MBELARI_LOCUS6153"/>
</dbReference>
<name>A0AAF3FGH5_9BILA</name>
<feature type="transmembrane region" description="Helical" evidence="1">
    <location>
        <begin position="57"/>
        <end position="80"/>
    </location>
</feature>
<dbReference type="SUPFAM" id="SSF81321">
    <property type="entry name" value="Family A G protein-coupled receptor-like"/>
    <property type="match status" value="1"/>
</dbReference>
<organism evidence="2 3">
    <name type="scientific">Mesorhabditis belari</name>
    <dbReference type="NCBI Taxonomy" id="2138241"/>
    <lineage>
        <taxon>Eukaryota</taxon>
        <taxon>Metazoa</taxon>
        <taxon>Ecdysozoa</taxon>
        <taxon>Nematoda</taxon>
        <taxon>Chromadorea</taxon>
        <taxon>Rhabditida</taxon>
        <taxon>Rhabditina</taxon>
        <taxon>Rhabditomorpha</taxon>
        <taxon>Rhabditoidea</taxon>
        <taxon>Rhabditidae</taxon>
        <taxon>Mesorhabditinae</taxon>
        <taxon>Mesorhabditis</taxon>
    </lineage>
</organism>
<dbReference type="Proteomes" id="UP000887575">
    <property type="component" value="Unassembled WGS sequence"/>
</dbReference>
<sequence>MPTSLLNGTLMPAHWGLTFWGMLFTQSLVLISFHFFYRYCLVCQFQWLTLFNSWKYVPLWVGIWALMGLSCAATLHFFMYHTPAYQTAAMSEKLRSLQYDFFKALLVQTLIPTIFEYIPFLVIFSSPLLSRWIAVGRWANFVPTAVSFYPMIDPICIIYFIKDYRFALMRRIKRIKRNNNTIGIAYTTNATSEKPGSSALQTE</sequence>
<keyword evidence="1" id="KW-0472">Membrane</keyword>
<dbReference type="AlphaFoldDB" id="A0AAF3FGH5"/>
<protein>
    <submittedName>
        <fullName evidence="3">Uncharacterized protein</fullName>
    </submittedName>
</protein>
<feature type="transmembrane region" description="Helical" evidence="1">
    <location>
        <begin position="138"/>
        <end position="161"/>
    </location>
</feature>
<evidence type="ECO:0000313" key="3">
    <source>
        <dbReference type="WBParaSite" id="MBELARI_LOCUS6153"/>
    </source>
</evidence>
<accession>A0AAF3FGH5</accession>
<feature type="transmembrane region" description="Helical" evidence="1">
    <location>
        <begin position="101"/>
        <end position="126"/>
    </location>
</feature>
<dbReference type="PANTHER" id="PTHR22943">
    <property type="entry name" value="7-TRANSMEMBRANE DOMAIN RECEPTOR C.ELEGANS"/>
    <property type="match status" value="1"/>
</dbReference>
<dbReference type="InterPro" id="IPR019428">
    <property type="entry name" value="7TM_GPCR_serpentine_rcpt_Str"/>
</dbReference>
<reference evidence="3" key="1">
    <citation type="submission" date="2024-02" db="UniProtKB">
        <authorList>
            <consortium name="WormBaseParasite"/>
        </authorList>
    </citation>
    <scope>IDENTIFICATION</scope>
</reference>
<keyword evidence="1" id="KW-1133">Transmembrane helix</keyword>
<dbReference type="Pfam" id="PF10326">
    <property type="entry name" value="7TM_GPCR_Str"/>
    <property type="match status" value="2"/>
</dbReference>